<reference evidence="9" key="2">
    <citation type="journal article" date="2017" name="Genome Biol. Evol.">
        <title>Comparative genomic analysis identifies a Campylobacter clade deficient in selenium metabolism.</title>
        <authorList>
            <person name="Miller W.G."/>
            <person name="Yee E."/>
            <person name="Lopes B.S."/>
            <person name="Chapman M.H."/>
            <person name="Huynh S."/>
            <person name="Bono J.L."/>
            <person name="Parker C.T."/>
            <person name="Strachan N.J.C."/>
            <person name="Forbes K.J."/>
        </authorList>
    </citation>
    <scope>NUCLEOTIDE SEQUENCE [LARGE SCALE GENOMIC DNA]</scope>
    <source>
        <strain evidence="9">NCTC 13004</strain>
    </source>
</reference>
<evidence type="ECO:0000256" key="1">
    <source>
        <dbReference type="ARBA" id="ARBA00012771"/>
    </source>
</evidence>
<dbReference type="GeneID" id="46921073"/>
<accession>A0A1X9SM72</accession>
<dbReference type="KEGG" id="clx:CLAN_0598"/>
<dbReference type="Gene3D" id="1.10.8.10">
    <property type="entry name" value="DNA helicase RuvA subunit, C-terminal domain"/>
    <property type="match status" value="1"/>
</dbReference>
<dbReference type="PANTHER" id="PTHR18895">
    <property type="entry name" value="HEMK METHYLTRANSFERASE"/>
    <property type="match status" value="1"/>
</dbReference>
<evidence type="ECO:0000256" key="3">
    <source>
        <dbReference type="ARBA" id="ARBA00022679"/>
    </source>
</evidence>
<evidence type="ECO:0000256" key="2">
    <source>
        <dbReference type="ARBA" id="ARBA00022603"/>
    </source>
</evidence>
<feature type="domain" description="Release factor glutamine methyltransferase N-terminal" evidence="7">
    <location>
        <begin position="18"/>
        <end position="64"/>
    </location>
</feature>
<evidence type="ECO:0000313" key="9">
    <source>
        <dbReference type="Proteomes" id="UP000202031"/>
    </source>
</evidence>
<evidence type="ECO:0000259" key="7">
    <source>
        <dbReference type="Pfam" id="PF17827"/>
    </source>
</evidence>
<keyword evidence="4" id="KW-0949">S-adenosyl-L-methionine</keyword>
<feature type="domain" description="Methyltransferase small" evidence="6">
    <location>
        <begin position="87"/>
        <end position="179"/>
    </location>
</feature>
<dbReference type="InterPro" id="IPR007848">
    <property type="entry name" value="Small_mtfrase_dom"/>
</dbReference>
<dbReference type="RefSeq" id="WP_100590559.1">
    <property type="nucleotide sequence ID" value="NZ_CP015578.1"/>
</dbReference>
<gene>
    <name evidence="8" type="primary">hemK</name>
    <name evidence="8" type="ORF">CLAN_0598</name>
</gene>
<dbReference type="AlphaFoldDB" id="A0A1X9SM72"/>
<evidence type="ECO:0000313" key="8">
    <source>
        <dbReference type="EMBL" id="ARQ97346.1"/>
    </source>
</evidence>
<keyword evidence="2 8" id="KW-0489">Methyltransferase</keyword>
<protein>
    <recommendedName>
        <fullName evidence="1">peptide chain release factor N(5)-glutamine methyltransferase</fullName>
        <ecNumber evidence="1">2.1.1.297</ecNumber>
    </recommendedName>
</protein>
<dbReference type="InterPro" id="IPR050320">
    <property type="entry name" value="N5-glutamine_MTase"/>
</dbReference>
<name>A0A1X9SM72_9BACT</name>
<dbReference type="Gene3D" id="3.40.50.150">
    <property type="entry name" value="Vaccinia Virus protein VP39"/>
    <property type="match status" value="1"/>
</dbReference>
<dbReference type="EC" id="2.1.1.297" evidence="1"/>
<dbReference type="PANTHER" id="PTHR18895:SF74">
    <property type="entry name" value="MTRF1L RELEASE FACTOR GLUTAMINE METHYLTRANSFERASE"/>
    <property type="match status" value="1"/>
</dbReference>
<dbReference type="CDD" id="cd02440">
    <property type="entry name" value="AdoMet_MTases"/>
    <property type="match status" value="1"/>
</dbReference>
<dbReference type="SUPFAM" id="SSF53335">
    <property type="entry name" value="S-adenosyl-L-methionine-dependent methyltransferases"/>
    <property type="match status" value="1"/>
</dbReference>
<sequence length="263" mass="29801">MRVCDGLGLAKEFGSYFAYCLMSFHLGKNREWIFLHSNDELERQSEFITLLDRYRDGEPLEYITRRCEFMEREFEVGSGVLIPRVESEILVQKALDIAKKFNSISIAEIGVGSGIISISLALELKNAKIVASDISPKALEFARINRDKFGANVELVNTNYLDGIDGEFDIIISNPPYIAKDYPLDKWVLNEPKTALIGGKVGDEILKDIAKIAKSKAKYLICEMGYDQRESMKNYLDMLGFESEFYRDLAGLDRGFVAYNKGK</sequence>
<dbReference type="InterPro" id="IPR019874">
    <property type="entry name" value="RF_methyltr_PrmC"/>
</dbReference>
<dbReference type="GO" id="GO:0003676">
    <property type="term" value="F:nucleic acid binding"/>
    <property type="evidence" value="ECO:0007669"/>
    <property type="project" value="InterPro"/>
</dbReference>
<evidence type="ECO:0000259" key="6">
    <source>
        <dbReference type="Pfam" id="PF05175"/>
    </source>
</evidence>
<dbReference type="NCBIfam" id="TIGR03534">
    <property type="entry name" value="RF_mod_PrmC"/>
    <property type="match status" value="1"/>
</dbReference>
<proteinExistence type="predicted"/>
<evidence type="ECO:0000256" key="4">
    <source>
        <dbReference type="ARBA" id="ARBA00022691"/>
    </source>
</evidence>
<dbReference type="Pfam" id="PF17827">
    <property type="entry name" value="PrmC_N"/>
    <property type="match status" value="1"/>
</dbReference>
<keyword evidence="3 8" id="KW-0808">Transferase</keyword>
<comment type="catalytic activity">
    <reaction evidence="5">
        <text>L-glutaminyl-[peptide chain release factor] + S-adenosyl-L-methionine = N(5)-methyl-L-glutaminyl-[peptide chain release factor] + S-adenosyl-L-homocysteine + H(+)</text>
        <dbReference type="Rhea" id="RHEA:42896"/>
        <dbReference type="Rhea" id="RHEA-COMP:10271"/>
        <dbReference type="Rhea" id="RHEA-COMP:10272"/>
        <dbReference type="ChEBI" id="CHEBI:15378"/>
        <dbReference type="ChEBI" id="CHEBI:30011"/>
        <dbReference type="ChEBI" id="CHEBI:57856"/>
        <dbReference type="ChEBI" id="CHEBI:59789"/>
        <dbReference type="ChEBI" id="CHEBI:61891"/>
        <dbReference type="EC" id="2.1.1.297"/>
    </reaction>
</comment>
<reference evidence="9" key="1">
    <citation type="journal article" date="2017" name="Genome Biol. Evol.">
        <title>Comparative Genomic Analysis Identifies a Campylobacter Clade Deficient in Selenium Metabolism.</title>
        <authorList>
            <person name="Miller W.G."/>
            <person name="Yee E."/>
            <person name="Lopes B.S."/>
            <person name="Chapman M.H."/>
            <person name="Huynh S."/>
            <person name="Bono J.L."/>
            <person name="Parker C.T."/>
            <person name="Strachan N.J.C."/>
            <person name="Forbes K.J."/>
        </authorList>
    </citation>
    <scope>NUCLEOTIDE SEQUENCE [LARGE SCALE GENOMIC DNA]</scope>
    <source>
        <strain evidence="9">NCTC 13004</strain>
    </source>
</reference>
<dbReference type="InterPro" id="IPR040758">
    <property type="entry name" value="PrmC_N"/>
</dbReference>
<dbReference type="InterPro" id="IPR029063">
    <property type="entry name" value="SAM-dependent_MTases_sf"/>
</dbReference>
<dbReference type="GO" id="GO:0032259">
    <property type="term" value="P:methylation"/>
    <property type="evidence" value="ECO:0007669"/>
    <property type="project" value="UniProtKB-KW"/>
</dbReference>
<dbReference type="NCBIfam" id="TIGR00536">
    <property type="entry name" value="hemK_fam"/>
    <property type="match status" value="1"/>
</dbReference>
<organism evidence="8 9">
    <name type="scientific">Campylobacter lanienae NCTC 13004</name>
    <dbReference type="NCBI Taxonomy" id="1031753"/>
    <lineage>
        <taxon>Bacteria</taxon>
        <taxon>Pseudomonadati</taxon>
        <taxon>Campylobacterota</taxon>
        <taxon>Epsilonproteobacteria</taxon>
        <taxon>Campylobacterales</taxon>
        <taxon>Campylobacteraceae</taxon>
        <taxon>Campylobacter</taxon>
    </lineage>
</organism>
<evidence type="ECO:0000256" key="5">
    <source>
        <dbReference type="ARBA" id="ARBA00048391"/>
    </source>
</evidence>
<dbReference type="GO" id="GO:0102559">
    <property type="term" value="F:peptide chain release factor N(5)-glutamine methyltransferase activity"/>
    <property type="evidence" value="ECO:0007669"/>
    <property type="project" value="UniProtKB-EC"/>
</dbReference>
<dbReference type="Proteomes" id="UP000202031">
    <property type="component" value="Chromosome"/>
</dbReference>
<dbReference type="EMBL" id="CP015578">
    <property type="protein sequence ID" value="ARQ97346.1"/>
    <property type="molecule type" value="Genomic_DNA"/>
</dbReference>
<dbReference type="InterPro" id="IPR004556">
    <property type="entry name" value="HemK-like"/>
</dbReference>
<dbReference type="Pfam" id="PF05175">
    <property type="entry name" value="MTS"/>
    <property type="match status" value="1"/>
</dbReference>
<dbReference type="InterPro" id="IPR002052">
    <property type="entry name" value="DNA_methylase_N6_adenine_CS"/>
</dbReference>
<dbReference type="PROSITE" id="PS00092">
    <property type="entry name" value="N6_MTASE"/>
    <property type="match status" value="1"/>
</dbReference>